<gene>
    <name evidence="1" type="ORF">H0486_08425</name>
</gene>
<dbReference type="AlphaFoldDB" id="A0A839JZR9"/>
<dbReference type="SUPFAM" id="SSF50952">
    <property type="entry name" value="Soluble quinoprotein glucose dehydrogenase"/>
    <property type="match status" value="1"/>
</dbReference>
<sequence length="454" mass="50231">MDDNYYNQYIKACNQERTVTRYLNPEDINLPPGFTIEVYAEGLNEPSSLLFTDEGEMIIATSGYIFGYPSVSRLVDGRLGLISNQFHIPLIGITYHNGDIYVAHRGTVSVIRRDGTQEDIITGLPSFGDYSNSRVAFDIDNKMYFGIGTATNSGVVGADNLWVKDYPQFHDYPGDYIILNGQNFTSNNVLIKASHESTQTGAFSPFGEMNIPYETRKGVIKASGGVMRSNPDGSELELVSWGLRSISYMKFDQLNRLFLCNNGYDIRGSRPIANAPDEFHLLHPGLWYGWPDYASGQPVTSTIFRPAAGEPPQFLLTNHPNVPPAPYASFPPDATIVGFDFDNEGLFGPPGDVYIAEFGSIRPFTYTDVIPQYTNVGHRVSRIDMFTGSVTSFAVNRSGFPSYVTGGGGFGRPSDVVFGPDEAMYILDTGLNTLEDPNRFIPYTGVIWRVTRTS</sequence>
<evidence type="ECO:0008006" key="3">
    <source>
        <dbReference type="Google" id="ProtNLM"/>
    </source>
</evidence>
<dbReference type="Proteomes" id="UP000574276">
    <property type="component" value="Unassembled WGS sequence"/>
</dbReference>
<name>A0A839JZR9_9FIRM</name>
<organism evidence="1 2">
    <name type="scientific">Variimorphobacter saccharofermentans</name>
    <dbReference type="NCBI Taxonomy" id="2755051"/>
    <lineage>
        <taxon>Bacteria</taxon>
        <taxon>Bacillati</taxon>
        <taxon>Bacillota</taxon>
        <taxon>Clostridia</taxon>
        <taxon>Lachnospirales</taxon>
        <taxon>Lachnospiraceae</taxon>
        <taxon>Variimorphobacter</taxon>
    </lineage>
</organism>
<dbReference type="InterPro" id="IPR011041">
    <property type="entry name" value="Quinoprot_gluc/sorb_DH_b-prop"/>
</dbReference>
<dbReference type="InterPro" id="IPR011042">
    <property type="entry name" value="6-blade_b-propeller_TolB-like"/>
</dbReference>
<dbReference type="RefSeq" id="WP_228352588.1">
    <property type="nucleotide sequence ID" value="NZ_JACEGA010000001.1"/>
</dbReference>
<reference evidence="1 2" key="1">
    <citation type="submission" date="2020-07" db="EMBL/GenBank/DDBJ databases">
        <title>Characterization and genome sequencing of isolate MD1, a novel member within the family Lachnospiraceae.</title>
        <authorList>
            <person name="Rettenmaier R."/>
            <person name="Di Bello L."/>
            <person name="Zinser C."/>
            <person name="Scheitz K."/>
            <person name="Liebl W."/>
            <person name="Zverlov V."/>
        </authorList>
    </citation>
    <scope>NUCLEOTIDE SEQUENCE [LARGE SCALE GENOMIC DNA]</scope>
    <source>
        <strain evidence="1 2">MD1</strain>
    </source>
</reference>
<comment type="caution">
    <text evidence="1">The sequence shown here is derived from an EMBL/GenBank/DDBJ whole genome shotgun (WGS) entry which is preliminary data.</text>
</comment>
<accession>A0A839JZR9</accession>
<evidence type="ECO:0000313" key="1">
    <source>
        <dbReference type="EMBL" id="MBB2182900.1"/>
    </source>
</evidence>
<proteinExistence type="predicted"/>
<evidence type="ECO:0000313" key="2">
    <source>
        <dbReference type="Proteomes" id="UP000574276"/>
    </source>
</evidence>
<dbReference type="SUPFAM" id="SSF63829">
    <property type="entry name" value="Calcium-dependent phosphotriesterase"/>
    <property type="match status" value="1"/>
</dbReference>
<dbReference type="EMBL" id="JACEGA010000001">
    <property type="protein sequence ID" value="MBB2182900.1"/>
    <property type="molecule type" value="Genomic_DNA"/>
</dbReference>
<keyword evidence="2" id="KW-1185">Reference proteome</keyword>
<dbReference type="Gene3D" id="2.120.10.30">
    <property type="entry name" value="TolB, C-terminal domain"/>
    <property type="match status" value="1"/>
</dbReference>
<protein>
    <recommendedName>
        <fullName evidence="3">Glucose/Sorbosone dehydrogenase domain-containing protein</fullName>
    </recommendedName>
</protein>